<evidence type="ECO:0000256" key="2">
    <source>
        <dbReference type="ARBA" id="ARBA00023239"/>
    </source>
</evidence>
<evidence type="ECO:0000256" key="1">
    <source>
        <dbReference type="ARBA" id="ARBA00022723"/>
    </source>
</evidence>
<dbReference type="GO" id="GO:0046872">
    <property type="term" value="F:metal ion binding"/>
    <property type="evidence" value="ECO:0007669"/>
    <property type="project" value="UniProtKB-KW"/>
</dbReference>
<dbReference type="InterPro" id="IPR036409">
    <property type="entry name" value="Aldolase_II/adducin_N_sf"/>
</dbReference>
<dbReference type="Gene3D" id="3.40.225.10">
    <property type="entry name" value="Class II aldolase/adducin N-terminal domain"/>
    <property type="match status" value="1"/>
</dbReference>
<dbReference type="SMART" id="SM01007">
    <property type="entry name" value="Aldolase_II"/>
    <property type="match status" value="1"/>
</dbReference>
<accession>A0A087LSY5</accession>
<dbReference type="InterPro" id="IPR050197">
    <property type="entry name" value="Aldolase_class_II_sugar_metab"/>
</dbReference>
<dbReference type="Proteomes" id="UP000028981">
    <property type="component" value="Unassembled WGS sequence"/>
</dbReference>
<dbReference type="GO" id="GO:0005829">
    <property type="term" value="C:cytosol"/>
    <property type="evidence" value="ECO:0007669"/>
    <property type="project" value="TreeGrafter"/>
</dbReference>
<protein>
    <submittedName>
        <fullName evidence="4">Aldolase</fullName>
    </submittedName>
</protein>
<feature type="non-terminal residue" evidence="4">
    <location>
        <position position="161"/>
    </location>
</feature>
<keyword evidence="2" id="KW-0456">Lyase</keyword>
<organism evidence="4 5">
    <name type="scientific">Devosia riboflavina</name>
    <dbReference type="NCBI Taxonomy" id="46914"/>
    <lineage>
        <taxon>Bacteria</taxon>
        <taxon>Pseudomonadati</taxon>
        <taxon>Pseudomonadota</taxon>
        <taxon>Alphaproteobacteria</taxon>
        <taxon>Hyphomicrobiales</taxon>
        <taxon>Devosiaceae</taxon>
        <taxon>Devosia</taxon>
    </lineage>
</organism>
<evidence type="ECO:0000313" key="5">
    <source>
        <dbReference type="Proteomes" id="UP000028981"/>
    </source>
</evidence>
<keyword evidence="1" id="KW-0479">Metal-binding</keyword>
<sequence length="161" mass="17043">MTAVLSEATRVRDEIVRVGRSIFDRGLTAGSTGNISVKLTDGSMLMTPTNASLGSLDPATLSHLDAQGTLISGDKPTKEAFLHTCMYCARQGDNVVVHLHSPHAVAVSILDGLDPGNLLPPLTAYYVMRVGRLPLIPYFAPGDKALAEAVGEKANDHHAVL</sequence>
<dbReference type="OrthoDB" id="5291399at2"/>
<gene>
    <name evidence="4" type="ORF">JP75_25170</name>
</gene>
<comment type="caution">
    <text evidence="4">The sequence shown here is derived from an EMBL/GenBank/DDBJ whole genome shotgun (WGS) entry which is preliminary data.</text>
</comment>
<dbReference type="PANTHER" id="PTHR22789:SF0">
    <property type="entry name" value="3-OXO-TETRONATE 4-PHOSPHATE DECARBOXYLASE-RELATED"/>
    <property type="match status" value="1"/>
</dbReference>
<dbReference type="AlphaFoldDB" id="A0A087LSY5"/>
<dbReference type="STRING" id="46914.JP75_25170"/>
<dbReference type="EMBL" id="JQGC01000044">
    <property type="protein sequence ID" value="KFL27738.1"/>
    <property type="molecule type" value="Genomic_DNA"/>
</dbReference>
<reference evidence="4 5" key="1">
    <citation type="submission" date="2014-08" db="EMBL/GenBank/DDBJ databases">
        <authorList>
            <person name="Hassan Y.I."/>
            <person name="Lepp D."/>
            <person name="Zhou T."/>
        </authorList>
    </citation>
    <scope>NUCLEOTIDE SEQUENCE [LARGE SCALE GENOMIC DNA]</scope>
    <source>
        <strain evidence="4 5">IFO13584</strain>
    </source>
</reference>
<proteinExistence type="predicted"/>
<dbReference type="GO" id="GO:0019323">
    <property type="term" value="P:pentose catabolic process"/>
    <property type="evidence" value="ECO:0007669"/>
    <property type="project" value="TreeGrafter"/>
</dbReference>
<dbReference type="RefSeq" id="WP_035087708.1">
    <property type="nucleotide sequence ID" value="NZ_JQGC01000044.1"/>
</dbReference>
<evidence type="ECO:0000313" key="4">
    <source>
        <dbReference type="EMBL" id="KFL27738.1"/>
    </source>
</evidence>
<dbReference type="Pfam" id="PF00596">
    <property type="entry name" value="Aldolase_II"/>
    <property type="match status" value="1"/>
</dbReference>
<keyword evidence="5" id="KW-1185">Reference proteome</keyword>
<name>A0A087LSY5_9HYPH</name>
<dbReference type="GO" id="GO:0016832">
    <property type="term" value="F:aldehyde-lyase activity"/>
    <property type="evidence" value="ECO:0007669"/>
    <property type="project" value="TreeGrafter"/>
</dbReference>
<evidence type="ECO:0000259" key="3">
    <source>
        <dbReference type="SMART" id="SM01007"/>
    </source>
</evidence>
<dbReference type="InterPro" id="IPR001303">
    <property type="entry name" value="Aldolase_II/adducin_N"/>
</dbReference>
<dbReference type="PANTHER" id="PTHR22789">
    <property type="entry name" value="FUCULOSE PHOSPHATE ALDOLASE"/>
    <property type="match status" value="1"/>
</dbReference>
<dbReference type="SUPFAM" id="SSF53639">
    <property type="entry name" value="AraD/HMP-PK domain-like"/>
    <property type="match status" value="1"/>
</dbReference>
<feature type="domain" description="Class II aldolase/adducin N-terminal" evidence="3">
    <location>
        <begin position="13"/>
        <end position="161"/>
    </location>
</feature>